<dbReference type="Gene3D" id="1.25.10.10">
    <property type="entry name" value="Leucine-rich Repeat Variant"/>
    <property type="match status" value="1"/>
</dbReference>
<gene>
    <name evidence="9" type="ORF">BB558_005680</name>
</gene>
<dbReference type="EMBL" id="MBFU01000564">
    <property type="protein sequence ID" value="PVZ98310.1"/>
    <property type="molecule type" value="Genomic_DNA"/>
</dbReference>
<dbReference type="InterPro" id="IPR016024">
    <property type="entry name" value="ARM-type_fold"/>
</dbReference>
<evidence type="ECO:0000256" key="5">
    <source>
        <dbReference type="ARBA" id="ARBA00022927"/>
    </source>
</evidence>
<dbReference type="Pfam" id="PF01602">
    <property type="entry name" value="Adaptin_N"/>
    <property type="match status" value="1"/>
</dbReference>
<keyword evidence="3" id="KW-0813">Transport</keyword>
<organism evidence="9 10">
    <name type="scientific">Smittium angustum</name>
    <dbReference type="NCBI Taxonomy" id="133377"/>
    <lineage>
        <taxon>Eukaryota</taxon>
        <taxon>Fungi</taxon>
        <taxon>Fungi incertae sedis</taxon>
        <taxon>Zoopagomycota</taxon>
        <taxon>Kickxellomycotina</taxon>
        <taxon>Harpellomycetes</taxon>
        <taxon>Harpellales</taxon>
        <taxon>Legeriomycetaceae</taxon>
        <taxon>Smittium</taxon>
    </lineage>
</organism>
<dbReference type="PANTHER" id="PTHR22781">
    <property type="entry name" value="DELTA ADAPTIN-RELATED"/>
    <property type="match status" value="1"/>
</dbReference>
<protein>
    <recommendedName>
        <fullName evidence="8">Clathrin/coatomer adaptor adaptin-like N-terminal domain-containing protein</fullName>
    </recommendedName>
</protein>
<evidence type="ECO:0000256" key="2">
    <source>
        <dbReference type="ARBA" id="ARBA00006613"/>
    </source>
</evidence>
<dbReference type="GO" id="GO:0006896">
    <property type="term" value="P:Golgi to vacuole transport"/>
    <property type="evidence" value="ECO:0007669"/>
    <property type="project" value="TreeGrafter"/>
</dbReference>
<sequence>MLEKRLADFIKGLRANKRDEEKYIKESLVLIHKELTLNDHTSKAIAISKLTYLHMLGYDMSWASFNVVEVMAASKYEEKRMGYLAAVQSFYEETDVLVLTTNLFRKDLASNDSMDVSLALEGLSEVVNLELSVDLLESVIAVCYHRLGFIRKKAILVLYKFILKNKETLNEILPVLKEKLEDPDSSVVSATASVICELAQNDPKSYLPLAPKLYKLLNESGVSWMIIKIVKLFASLTPLEPRLAKKLYFPIMNLILTTNKISLLYECINTCVFGGIITLQIESKNDFGATFTIAELCSDKLGEFIESSDVNIQYLGLLTMKKMQETHPHLVNKYESIVISRLDEEDLSLRWRALDVIKGMASKENLVKIVQKLFDQLENSATIIYNHNNSKDTLNDFDSSKLHSDFDISNDDNGDKRPNPVVGISDSHEYRTSVVNAVISMCTQNNYSNIRYFEWYIETLVKLSVLSKTKNVDLQIAKSFIDVTARVRAVRRFSVLRMTALIDEFVVGKTYEDSKIHDNLLKNNNPLISTIGAAAYIVGEYGKTVLQTHQLVSFVDNILELIEKTYMKSETVYGQMWMALTKTIVYLLEKFCETVTDNSYGKTVEEISKDFDLVLTRVFSKLEEMGYKDKLTESFTLQHFWCRELGTFIWTLTTIKTAFSQFVTEKNGKDILSKQPDTKIDSENVDMENGKNTYMVNNDDNVKKASVAEVEKNIPGYRPPTFSLNTDSIYTNTQPIQEGKDPVYSPWIEQTQFDKQVGSQNSNSTADHSVQSLEVISSALNRMFTSYELNPMAPKAQSRVETEDKTLEFNSFDNTNSFVPNTLPSLIVSFGYKKNNTSKDPSSRSGRKKSNNRTTHKDYNGYDSDGVNNNQDRYSKSTNYIDSGPYKSEINTRFYLGKNKKQKNPGKIGYQKYKANEYIDDDVDEIPIVDLELEIKNDNKLTPNLSKSTINDKTNAKNDTNKLDFNKDYNQSFEVARDDEYDIKDVHANPNTSTDTKKMVPSEEFNKFDSEKSIIIASKLKGYISDRIVKDKTLSLKLAYQKISFMPDDHITQKPTTGNDSEGKREKQMRLAFGVKARSKAVYDSNIDPEMKKKIESKYGKLEFVSISAYSDPGKKNILFKHQFMCKNKELDDVTADTKTSSIGDLSSLFIDELELVVNINAKEFPLRNPILYLTVYLQKLLNKKKEVARMEGIIPIRYENLFFKKTIPIDKNTNHYSIANLQHNKKINLFYKPKSPNTMKYCIDEIKLLVSTVSGLFIYPNHQEEAMASTPGTNSTKNDDNQNKDEILVEGFFICGTLHNEFVDNFDQNKSVHPNVELCGSVKIFSKNGGGKGMLQAESDIMYSGTTDIGEIREQRTFRVFVDLGSNNEIWLESIINALSSTFS</sequence>
<dbReference type="SUPFAM" id="SSF48371">
    <property type="entry name" value="ARM repeat"/>
    <property type="match status" value="1"/>
</dbReference>
<dbReference type="Proteomes" id="UP000245591">
    <property type="component" value="Unassembled WGS sequence"/>
</dbReference>
<keyword evidence="4" id="KW-0677">Repeat</keyword>
<dbReference type="InterPro" id="IPR002553">
    <property type="entry name" value="Clathrin/coatomer_adapt-like_N"/>
</dbReference>
<accession>A0A2U1IZR7</accession>
<dbReference type="GO" id="GO:0030123">
    <property type="term" value="C:AP-3 adaptor complex"/>
    <property type="evidence" value="ECO:0007669"/>
    <property type="project" value="InterPro"/>
</dbReference>
<comment type="caution">
    <text evidence="9">The sequence shown here is derived from an EMBL/GenBank/DDBJ whole genome shotgun (WGS) entry which is preliminary data.</text>
</comment>
<feature type="region of interest" description="Disordered" evidence="7">
    <location>
        <begin position="833"/>
        <end position="880"/>
    </location>
</feature>
<feature type="domain" description="Clathrin/coatomer adaptor adaptin-like N-terminal" evidence="8">
    <location>
        <begin position="20"/>
        <end position="585"/>
    </location>
</feature>
<evidence type="ECO:0000256" key="6">
    <source>
        <dbReference type="ARBA" id="ARBA00023136"/>
    </source>
</evidence>
<dbReference type="GO" id="GO:0010008">
    <property type="term" value="C:endosome membrane"/>
    <property type="evidence" value="ECO:0007669"/>
    <property type="project" value="TreeGrafter"/>
</dbReference>
<evidence type="ECO:0000256" key="3">
    <source>
        <dbReference type="ARBA" id="ARBA00022448"/>
    </source>
</evidence>
<comment type="similarity">
    <text evidence="2">Belongs to the adaptor complexes large subunit family.</text>
</comment>
<dbReference type="GO" id="GO:0006623">
    <property type="term" value="P:protein targeting to vacuole"/>
    <property type="evidence" value="ECO:0007669"/>
    <property type="project" value="TreeGrafter"/>
</dbReference>
<evidence type="ECO:0000313" key="9">
    <source>
        <dbReference type="EMBL" id="PVZ98310.1"/>
    </source>
</evidence>
<dbReference type="InterPro" id="IPR011989">
    <property type="entry name" value="ARM-like"/>
</dbReference>
<evidence type="ECO:0000256" key="1">
    <source>
        <dbReference type="ARBA" id="ARBA00004308"/>
    </source>
</evidence>
<keyword evidence="10" id="KW-1185">Reference proteome</keyword>
<evidence type="ECO:0000259" key="8">
    <source>
        <dbReference type="Pfam" id="PF01602"/>
    </source>
</evidence>
<keyword evidence="5" id="KW-0653">Protein transport</keyword>
<dbReference type="PANTHER" id="PTHR22781:SF12">
    <property type="entry name" value="AP-3 COMPLEX SUBUNIT DELTA-1"/>
    <property type="match status" value="1"/>
</dbReference>
<dbReference type="InterPro" id="IPR017105">
    <property type="entry name" value="AP3_complex_dsu"/>
</dbReference>
<reference evidence="9 10" key="1">
    <citation type="journal article" date="2018" name="MBio">
        <title>Comparative Genomics Reveals the Core Gene Toolbox for the Fungus-Insect Symbiosis.</title>
        <authorList>
            <person name="Wang Y."/>
            <person name="Stata M."/>
            <person name="Wang W."/>
            <person name="Stajich J.E."/>
            <person name="White M.M."/>
            <person name="Moncalvo J.M."/>
        </authorList>
    </citation>
    <scope>NUCLEOTIDE SEQUENCE [LARGE SCALE GENOMIC DNA]</scope>
    <source>
        <strain evidence="9 10">AUS-126-30</strain>
    </source>
</reference>
<evidence type="ECO:0000256" key="7">
    <source>
        <dbReference type="SAM" id="MobiDB-lite"/>
    </source>
</evidence>
<comment type="subcellular location">
    <subcellularLocation>
        <location evidence="1">Endomembrane system</location>
    </subcellularLocation>
</comment>
<name>A0A2U1IZR7_SMIAN</name>
<keyword evidence="6" id="KW-0472">Membrane</keyword>
<feature type="compositionally biased region" description="Polar residues" evidence="7">
    <location>
        <begin position="866"/>
        <end position="880"/>
    </location>
</feature>
<evidence type="ECO:0000256" key="4">
    <source>
        <dbReference type="ARBA" id="ARBA00022737"/>
    </source>
</evidence>
<evidence type="ECO:0000313" key="10">
    <source>
        <dbReference type="Proteomes" id="UP000245591"/>
    </source>
</evidence>
<proteinExistence type="inferred from homology"/>